<dbReference type="PANTHER" id="PTHR43162:SF1">
    <property type="entry name" value="PRESTALK A DIFFERENTIATION PROTEIN A"/>
    <property type="match status" value="1"/>
</dbReference>
<dbReference type="EMBL" id="BOPG01000071">
    <property type="protein sequence ID" value="GIJ61853.1"/>
    <property type="molecule type" value="Genomic_DNA"/>
</dbReference>
<accession>A0A8J3ZI53</accession>
<reference evidence="2" key="1">
    <citation type="submission" date="2021-01" db="EMBL/GenBank/DDBJ databases">
        <title>Whole genome shotgun sequence of Virgisporangium aurantiacum NBRC 16421.</title>
        <authorList>
            <person name="Komaki H."/>
            <person name="Tamura T."/>
        </authorList>
    </citation>
    <scope>NUCLEOTIDE SEQUENCE</scope>
    <source>
        <strain evidence="2">NBRC 16421</strain>
    </source>
</reference>
<gene>
    <name evidence="2" type="ORF">Vau01_093690</name>
</gene>
<dbReference type="Proteomes" id="UP000612585">
    <property type="component" value="Unassembled WGS sequence"/>
</dbReference>
<evidence type="ECO:0000313" key="3">
    <source>
        <dbReference type="Proteomes" id="UP000612585"/>
    </source>
</evidence>
<dbReference type="RefSeq" id="WP_204007081.1">
    <property type="nucleotide sequence ID" value="NZ_BOPG01000071.1"/>
</dbReference>
<dbReference type="Pfam" id="PF05368">
    <property type="entry name" value="NmrA"/>
    <property type="match status" value="1"/>
</dbReference>
<dbReference type="InterPro" id="IPR036291">
    <property type="entry name" value="NAD(P)-bd_dom_sf"/>
</dbReference>
<dbReference type="SUPFAM" id="SSF51735">
    <property type="entry name" value="NAD(P)-binding Rossmann-fold domains"/>
    <property type="match status" value="1"/>
</dbReference>
<name>A0A8J3ZI53_9ACTN</name>
<dbReference type="InterPro" id="IPR008030">
    <property type="entry name" value="NmrA-like"/>
</dbReference>
<dbReference type="Gene3D" id="3.90.25.10">
    <property type="entry name" value="UDP-galactose 4-epimerase, domain 1"/>
    <property type="match status" value="1"/>
</dbReference>
<dbReference type="AlphaFoldDB" id="A0A8J3ZI53"/>
<keyword evidence="3" id="KW-1185">Reference proteome</keyword>
<protein>
    <submittedName>
        <fullName evidence="2">NmrA family protein</fullName>
    </submittedName>
</protein>
<comment type="caution">
    <text evidence="2">The sequence shown here is derived from an EMBL/GenBank/DDBJ whole genome shotgun (WGS) entry which is preliminary data.</text>
</comment>
<dbReference type="Gene3D" id="3.40.50.720">
    <property type="entry name" value="NAD(P)-binding Rossmann-like Domain"/>
    <property type="match status" value="1"/>
</dbReference>
<sequence length="291" mass="30933">MSSTVLVTGPTGKVGRRLIPLLVRRGVTIRAAGRTPVQARTGIDPVRFDWADESTYETARKGVDAMYLVPGAVPQPEHADHVRALLAGASDAGVGRIVLLSVYGLDHAPSEDPLRRIELAVESSGVPYTIVRPGAFMQNFSDGLRWFESLAEGIRERDEIVHPGGDGLVSYVSAEDIAAVVAVALTEDGHDGRAYAPLGPEPLTLTQVAGHISWVTGRRIRYVEADRASTRDALLAAGASPAAAEHNSELHSYAFSSGMFGALNDDILTVTGRPPVSFGEFAVSAAGAWRR</sequence>
<dbReference type="InterPro" id="IPR051604">
    <property type="entry name" value="Ergot_Alk_Oxidoreductase"/>
</dbReference>
<organism evidence="2 3">
    <name type="scientific">Virgisporangium aurantiacum</name>
    <dbReference type="NCBI Taxonomy" id="175570"/>
    <lineage>
        <taxon>Bacteria</taxon>
        <taxon>Bacillati</taxon>
        <taxon>Actinomycetota</taxon>
        <taxon>Actinomycetes</taxon>
        <taxon>Micromonosporales</taxon>
        <taxon>Micromonosporaceae</taxon>
        <taxon>Virgisporangium</taxon>
    </lineage>
</organism>
<proteinExistence type="predicted"/>
<feature type="domain" description="NmrA-like" evidence="1">
    <location>
        <begin position="1"/>
        <end position="228"/>
    </location>
</feature>
<evidence type="ECO:0000259" key="1">
    <source>
        <dbReference type="Pfam" id="PF05368"/>
    </source>
</evidence>
<dbReference type="PANTHER" id="PTHR43162">
    <property type="match status" value="1"/>
</dbReference>
<evidence type="ECO:0000313" key="2">
    <source>
        <dbReference type="EMBL" id="GIJ61853.1"/>
    </source>
</evidence>